<dbReference type="GO" id="GO:0009279">
    <property type="term" value="C:cell outer membrane"/>
    <property type="evidence" value="ECO:0007669"/>
    <property type="project" value="UniProtKB-SubCell"/>
</dbReference>
<evidence type="ECO:0000256" key="4">
    <source>
        <dbReference type="PROSITE-ProRule" id="PRU00473"/>
    </source>
</evidence>
<evidence type="ECO:0000256" key="1">
    <source>
        <dbReference type="ARBA" id="ARBA00004442"/>
    </source>
</evidence>
<accession>I2GTV9</accession>
<dbReference type="RefSeq" id="WP_015056895.1">
    <property type="nucleotide sequence ID" value="NC_019017.1"/>
</dbReference>
<geneLocation type="plasmid" evidence="6 7">
    <name>pFLIM01</name>
</geneLocation>
<dbReference type="Gene3D" id="3.30.1330.60">
    <property type="entry name" value="OmpA-like domain"/>
    <property type="match status" value="1"/>
</dbReference>
<comment type="subcellular location">
    <subcellularLocation>
        <location evidence="1">Cell outer membrane</location>
    </subcellularLocation>
</comment>
<feature type="domain" description="OmpA-like" evidence="5">
    <location>
        <begin position="321"/>
        <end position="438"/>
    </location>
</feature>
<reference evidence="6 7" key="1">
    <citation type="journal article" date="2012" name="J. Bacteriol.">
        <title>Genome Sequence of the Filamentous Bacterium Fibrisoma limi BUZ 3T.</title>
        <authorList>
            <person name="Filippini M."/>
            <person name="Qi W."/>
            <person name="Jaenicke S."/>
            <person name="Goesmann A."/>
            <person name="Smits T.H."/>
            <person name="Bagheri H.C."/>
        </authorList>
    </citation>
    <scope>NUCLEOTIDE SEQUENCE [LARGE SCALE GENOMIC DNA]</scope>
    <source>
        <strain evidence="7">BUZ 3T</strain>
        <plasmid evidence="6 7">pFLIM01</plasmid>
    </source>
</reference>
<sequence length="438" mass="49634">MNRKPGMTLIQRYCNRLNLLQGVRNEARKARLLVYVCSLLVAPGVRGQGEQTETQFILAPRVSYNWLAFQPTYSSTQGPVLFSYNPEPPSQIVTLNGQREGISIRPFRYGLDLGLKQINGRTKTGWSVLAGVDWGRQFYGSLSERSFSFKGNRITGWNVYLSYWQLNGALAYHWEDVFPQFEGTGAFIRLGVNQAHYLNYVTPKLPIRDQFTIDFTENGQGDKVVRKQYAGNVLSLTPEVGVSYGLLEVSVSASLPQTIAFSEQHTFFRNDQVEGVNEIGYRTGGVYVNARLMLPVVRHWKHIRAKRAQPQVVPTEPPVVYRKGQTVRLNNVYFKTSSAELLAESYRELDRLVDHMLQTPTLRIRLEGHTDVIGNAALNQQLSEDRVATIREYMIRNGVASHRVETVGYGDSKPLKRNCSPPEGCPENRRVEFVVLTN</sequence>
<dbReference type="InterPro" id="IPR006664">
    <property type="entry name" value="OMP_bac"/>
</dbReference>
<dbReference type="OrthoDB" id="974928at2"/>
<keyword evidence="6" id="KW-0614">Plasmid</keyword>
<dbReference type="InterPro" id="IPR036737">
    <property type="entry name" value="OmpA-like_sf"/>
</dbReference>
<dbReference type="CDD" id="cd07185">
    <property type="entry name" value="OmpA_C-like"/>
    <property type="match status" value="1"/>
</dbReference>
<dbReference type="SUPFAM" id="SSF103088">
    <property type="entry name" value="OmpA-like"/>
    <property type="match status" value="1"/>
</dbReference>
<keyword evidence="3" id="KW-0998">Cell outer membrane</keyword>
<dbReference type="Proteomes" id="UP000009309">
    <property type="component" value="Plasmid pFLIM01"/>
</dbReference>
<dbReference type="AlphaFoldDB" id="I2GTV9"/>
<dbReference type="PRINTS" id="PR01021">
    <property type="entry name" value="OMPADOMAIN"/>
</dbReference>
<evidence type="ECO:0000256" key="2">
    <source>
        <dbReference type="ARBA" id="ARBA00023136"/>
    </source>
</evidence>
<dbReference type="PANTHER" id="PTHR30329:SF21">
    <property type="entry name" value="LIPOPROTEIN YIAD-RELATED"/>
    <property type="match status" value="1"/>
</dbReference>
<dbReference type="Pfam" id="PF00691">
    <property type="entry name" value="OmpA"/>
    <property type="match status" value="1"/>
</dbReference>
<dbReference type="EMBL" id="HE805916">
    <property type="protein sequence ID" value="CCH57560.1"/>
    <property type="molecule type" value="Genomic_DNA"/>
</dbReference>
<proteinExistence type="predicted"/>
<evidence type="ECO:0000313" key="7">
    <source>
        <dbReference type="Proteomes" id="UP000009309"/>
    </source>
</evidence>
<evidence type="ECO:0000259" key="5">
    <source>
        <dbReference type="PROSITE" id="PS51123"/>
    </source>
</evidence>
<protein>
    <submittedName>
        <fullName evidence="6">OprF protein</fullName>
    </submittedName>
</protein>
<evidence type="ECO:0000256" key="3">
    <source>
        <dbReference type="ARBA" id="ARBA00023237"/>
    </source>
</evidence>
<keyword evidence="7" id="KW-1185">Reference proteome</keyword>
<evidence type="ECO:0000313" key="6">
    <source>
        <dbReference type="EMBL" id="CCH57560.1"/>
    </source>
</evidence>
<dbReference type="InterPro" id="IPR006665">
    <property type="entry name" value="OmpA-like"/>
</dbReference>
<name>I2GTV9_9BACT</name>
<organism evidence="6 7">
    <name type="scientific">Fibrisoma limi BUZ 3</name>
    <dbReference type="NCBI Taxonomy" id="1185876"/>
    <lineage>
        <taxon>Bacteria</taxon>
        <taxon>Pseudomonadati</taxon>
        <taxon>Bacteroidota</taxon>
        <taxon>Cytophagia</taxon>
        <taxon>Cytophagales</taxon>
        <taxon>Spirosomataceae</taxon>
        <taxon>Fibrisoma</taxon>
    </lineage>
</organism>
<gene>
    <name evidence="6" type="primary">oprF</name>
    <name evidence="6" type="ORF">BN8_p06746</name>
</gene>
<keyword evidence="2 4" id="KW-0472">Membrane</keyword>
<dbReference type="PROSITE" id="PS51123">
    <property type="entry name" value="OMPA_2"/>
    <property type="match status" value="1"/>
</dbReference>
<dbReference type="PANTHER" id="PTHR30329">
    <property type="entry name" value="STATOR ELEMENT OF FLAGELLAR MOTOR COMPLEX"/>
    <property type="match status" value="1"/>
</dbReference>
<dbReference type="InterPro" id="IPR050330">
    <property type="entry name" value="Bact_OuterMem_StrucFunc"/>
</dbReference>